<keyword evidence="5 7" id="KW-0472">Membrane</keyword>
<feature type="compositionally biased region" description="Polar residues" evidence="6">
    <location>
        <begin position="35"/>
        <end position="44"/>
    </location>
</feature>
<dbReference type="PANTHER" id="PTHR31394:SF1">
    <property type="entry name" value="TRANSMEMBRANE PROTEIN 199"/>
    <property type="match status" value="1"/>
</dbReference>
<dbReference type="GO" id="GO:0070072">
    <property type="term" value="P:vacuolar proton-transporting V-type ATPase complex assembly"/>
    <property type="evidence" value="ECO:0007669"/>
    <property type="project" value="InterPro"/>
</dbReference>
<dbReference type="EMBL" id="CAUH01000679">
    <property type="protein sequence ID" value="CCU74836.1"/>
    <property type="molecule type" value="Genomic_DNA"/>
</dbReference>
<reference evidence="8 9" key="1">
    <citation type="journal article" date="2010" name="Science">
        <title>Genome expansion and gene loss in powdery mildew fungi reveal tradeoffs in extreme parasitism.</title>
        <authorList>
            <person name="Spanu P.D."/>
            <person name="Abbott J.C."/>
            <person name="Amselem J."/>
            <person name="Burgis T.A."/>
            <person name="Soanes D.M."/>
            <person name="Stueber K."/>
            <person name="Ver Loren van Themaat E."/>
            <person name="Brown J.K.M."/>
            <person name="Butcher S.A."/>
            <person name="Gurr S.J."/>
            <person name="Lebrun M.-H."/>
            <person name="Ridout C.J."/>
            <person name="Schulze-Lefert P."/>
            <person name="Talbot N.J."/>
            <person name="Ahmadinejad N."/>
            <person name="Ametz C."/>
            <person name="Barton G.R."/>
            <person name="Benjdia M."/>
            <person name="Bidzinski P."/>
            <person name="Bindschedler L.V."/>
            <person name="Both M."/>
            <person name="Brewer M.T."/>
            <person name="Cadle-Davidson L."/>
            <person name="Cadle-Davidson M.M."/>
            <person name="Collemare J."/>
            <person name="Cramer R."/>
            <person name="Frenkel O."/>
            <person name="Godfrey D."/>
            <person name="Harriman J."/>
            <person name="Hoede C."/>
            <person name="King B.C."/>
            <person name="Klages S."/>
            <person name="Kleemann J."/>
            <person name="Knoll D."/>
            <person name="Koti P.S."/>
            <person name="Kreplak J."/>
            <person name="Lopez-Ruiz F.J."/>
            <person name="Lu X."/>
            <person name="Maekawa T."/>
            <person name="Mahanil S."/>
            <person name="Micali C."/>
            <person name="Milgroom M.G."/>
            <person name="Montana G."/>
            <person name="Noir S."/>
            <person name="O'Connell R.J."/>
            <person name="Oberhaensli S."/>
            <person name="Parlange F."/>
            <person name="Pedersen C."/>
            <person name="Quesneville H."/>
            <person name="Reinhardt R."/>
            <person name="Rott M."/>
            <person name="Sacristan S."/>
            <person name="Schmidt S.M."/>
            <person name="Schoen M."/>
            <person name="Skamnioti P."/>
            <person name="Sommer H."/>
            <person name="Stephens A."/>
            <person name="Takahara H."/>
            <person name="Thordal-Christensen H."/>
            <person name="Vigouroux M."/>
            <person name="Wessling R."/>
            <person name="Wicker T."/>
            <person name="Panstruga R."/>
        </authorList>
    </citation>
    <scope>NUCLEOTIDE SEQUENCE [LARGE SCALE GENOMIC DNA]</scope>
    <source>
        <strain evidence="8">DH14</strain>
    </source>
</reference>
<evidence type="ECO:0000256" key="6">
    <source>
        <dbReference type="SAM" id="MobiDB-lite"/>
    </source>
</evidence>
<organism evidence="8 9">
    <name type="scientific">Blumeria graminis f. sp. hordei (strain DH14)</name>
    <name type="common">Barley powdery mildew</name>
    <name type="synonym">Oidium monilioides f. sp. hordei</name>
    <dbReference type="NCBI Taxonomy" id="546991"/>
    <lineage>
        <taxon>Eukaryota</taxon>
        <taxon>Fungi</taxon>
        <taxon>Dikarya</taxon>
        <taxon>Ascomycota</taxon>
        <taxon>Pezizomycotina</taxon>
        <taxon>Leotiomycetes</taxon>
        <taxon>Erysiphales</taxon>
        <taxon>Erysiphaceae</taxon>
        <taxon>Blumeria</taxon>
        <taxon>Blumeria hordei</taxon>
    </lineage>
</organism>
<evidence type="ECO:0008006" key="10">
    <source>
        <dbReference type="Google" id="ProtNLM"/>
    </source>
</evidence>
<comment type="subcellular location">
    <subcellularLocation>
        <location evidence="1">Endoplasmic reticulum membrane</location>
        <topology evidence="1">Multi-pass membrane protein</topology>
    </subcellularLocation>
</comment>
<keyword evidence="9" id="KW-1185">Reference proteome</keyword>
<name>N1J5N1_BLUG1</name>
<keyword evidence="4 7" id="KW-1133">Transmembrane helix</keyword>
<feature type="region of interest" description="Disordered" evidence="6">
    <location>
        <begin position="29"/>
        <end position="57"/>
    </location>
</feature>
<dbReference type="Proteomes" id="UP000015441">
    <property type="component" value="Unassembled WGS sequence"/>
</dbReference>
<evidence type="ECO:0000256" key="5">
    <source>
        <dbReference type="ARBA" id="ARBA00023136"/>
    </source>
</evidence>
<dbReference type="OrthoDB" id="19981at2759"/>
<keyword evidence="2 7" id="KW-0812">Transmembrane</keyword>
<feature type="compositionally biased region" description="Basic and acidic residues" evidence="6">
    <location>
        <begin position="45"/>
        <end position="57"/>
    </location>
</feature>
<evidence type="ECO:0000256" key="4">
    <source>
        <dbReference type="ARBA" id="ARBA00022989"/>
    </source>
</evidence>
<dbReference type="InParanoid" id="N1J5N1"/>
<evidence type="ECO:0000256" key="3">
    <source>
        <dbReference type="ARBA" id="ARBA00022824"/>
    </source>
</evidence>
<evidence type="ECO:0000313" key="8">
    <source>
        <dbReference type="EMBL" id="CCU74836.1"/>
    </source>
</evidence>
<protein>
    <recommendedName>
        <fullName evidence="10">Endoplasmic reticulum-based factor for assembly of V-ATPase</fullName>
    </recommendedName>
</protein>
<dbReference type="AlphaFoldDB" id="N1J5N1"/>
<feature type="region of interest" description="Disordered" evidence="6">
    <location>
        <begin position="305"/>
        <end position="324"/>
    </location>
</feature>
<dbReference type="HOGENOM" id="CLU_048316_0_0_1"/>
<comment type="caution">
    <text evidence="8">The sequence shown here is derived from an EMBL/GenBank/DDBJ whole genome shotgun (WGS) entry which is preliminary data.</text>
</comment>
<evidence type="ECO:0000256" key="2">
    <source>
        <dbReference type="ARBA" id="ARBA00022692"/>
    </source>
</evidence>
<evidence type="ECO:0000256" key="1">
    <source>
        <dbReference type="ARBA" id="ARBA00004477"/>
    </source>
</evidence>
<gene>
    <name evidence="8" type="ORF">BGHDH14_bgh06147</name>
</gene>
<feature type="region of interest" description="Disordered" evidence="6">
    <location>
        <begin position="164"/>
        <end position="190"/>
    </location>
</feature>
<dbReference type="Pfam" id="PF11712">
    <property type="entry name" value="Vma12"/>
    <property type="match status" value="1"/>
</dbReference>
<dbReference type="PANTHER" id="PTHR31394">
    <property type="entry name" value="TRANSMEMBRANE PROTEIN 199"/>
    <property type="match status" value="1"/>
</dbReference>
<keyword evidence="3" id="KW-0256">Endoplasmic reticulum</keyword>
<feature type="compositionally biased region" description="Basic residues" evidence="6">
    <location>
        <begin position="314"/>
        <end position="324"/>
    </location>
</feature>
<evidence type="ECO:0000256" key="7">
    <source>
        <dbReference type="SAM" id="Phobius"/>
    </source>
</evidence>
<dbReference type="STRING" id="546991.N1J5N1"/>
<proteinExistence type="predicted"/>
<accession>N1J5N1</accession>
<feature type="transmembrane region" description="Helical" evidence="7">
    <location>
        <begin position="237"/>
        <end position="258"/>
    </location>
</feature>
<dbReference type="InterPro" id="IPR021013">
    <property type="entry name" value="ATPase_Vma12"/>
</dbReference>
<evidence type="ECO:0000313" key="9">
    <source>
        <dbReference type="Proteomes" id="UP000015441"/>
    </source>
</evidence>
<dbReference type="GO" id="GO:0005789">
    <property type="term" value="C:endoplasmic reticulum membrane"/>
    <property type="evidence" value="ECO:0007669"/>
    <property type="project" value="UniProtKB-SubCell"/>
</dbReference>
<dbReference type="eggNOG" id="ENOG502RXKD">
    <property type="taxonomic scope" value="Eukaryota"/>
</dbReference>
<sequence>MVNLSITSTIVEALNSLSSSQKFEKYGISSKHSDSNSVETVSKPESNDLGRQEDEIKPEVGSESLLHKEIDMEPDLSKPKVGNPISHHQIIALSTALRSCENQLYCLEDLLRGSKIYMPPPPVEPEKVSQESKNIKHIRTSEYKTLMARLRRQEEARSYEKMINHQSRTGPPSLNSTNTPAAHPLSNHSPISDTEDEITYADVNRQVTLILNILLSIVACGAAIWIAARWLSTPVRLALSFGGSILVGLAEVVVYSGYLRRIGTAKQNEKSIVEKKEIIETWVVKSNLKNELSIGSADAIDIDSKKFPDESQARRRRKQKDTRS</sequence>
<feature type="transmembrane region" description="Helical" evidence="7">
    <location>
        <begin position="209"/>
        <end position="231"/>
    </location>
</feature>